<organism evidence="4 5">
    <name type="scientific">Pseudosulfitobacter pseudonitzschiae</name>
    <dbReference type="NCBI Taxonomy" id="1402135"/>
    <lineage>
        <taxon>Bacteria</taxon>
        <taxon>Pseudomonadati</taxon>
        <taxon>Pseudomonadota</taxon>
        <taxon>Alphaproteobacteria</taxon>
        <taxon>Rhodobacterales</taxon>
        <taxon>Roseobacteraceae</taxon>
        <taxon>Pseudosulfitobacter</taxon>
    </lineage>
</organism>
<dbReference type="EMBL" id="CP022421">
    <property type="protein sequence ID" value="ASM75635.1"/>
    <property type="molecule type" value="Genomic_DNA"/>
</dbReference>
<dbReference type="InterPro" id="IPR001647">
    <property type="entry name" value="HTH_TetR"/>
</dbReference>
<dbReference type="KEGG" id="spse:SULPSESMR1_03592"/>
<dbReference type="Gene3D" id="1.10.10.60">
    <property type="entry name" value="Homeodomain-like"/>
    <property type="match status" value="1"/>
</dbReference>
<accession>A0A221K9J0</accession>
<dbReference type="GO" id="GO:0003677">
    <property type="term" value="F:DNA binding"/>
    <property type="evidence" value="ECO:0007669"/>
    <property type="project" value="UniProtKB-UniRule"/>
</dbReference>
<evidence type="ECO:0000313" key="4">
    <source>
        <dbReference type="EMBL" id="ASM75635.1"/>
    </source>
</evidence>
<dbReference type="SUPFAM" id="SSF46689">
    <property type="entry name" value="Homeodomain-like"/>
    <property type="match status" value="1"/>
</dbReference>
<evidence type="ECO:0000256" key="2">
    <source>
        <dbReference type="PROSITE-ProRule" id="PRU00335"/>
    </source>
</evidence>
<keyword evidence="4" id="KW-0614">Plasmid</keyword>
<dbReference type="RefSeq" id="WP_089423583.1">
    <property type="nucleotide sequence ID" value="NZ_CP022421.1"/>
</dbReference>
<reference evidence="4 5" key="1">
    <citation type="submission" date="2017-07" db="EMBL/GenBank/DDBJ databases">
        <title>Genome Sequence of Sulfitobacter pseudonitzschiae Strain SMR1 Isolated from a culture of the Diatom Skeletonema marinoi.</title>
        <authorList>
            <person name="Topel M."/>
            <person name="Pinder M.I.M."/>
            <person name="Johansson O.N."/>
            <person name="Kourtchenko O."/>
            <person name="Godhe A."/>
            <person name="Clarke A.K."/>
        </authorList>
    </citation>
    <scope>NUCLEOTIDE SEQUENCE [LARGE SCALE GENOMIC DNA]</scope>
    <source>
        <strain evidence="4 5">SMR1</strain>
        <plasmid evidence="4 5">pSMR1-6</plasmid>
    </source>
</reference>
<name>A0A221K9J0_9RHOB</name>
<dbReference type="PROSITE" id="PS50977">
    <property type="entry name" value="HTH_TETR_2"/>
    <property type="match status" value="1"/>
</dbReference>
<proteinExistence type="predicted"/>
<evidence type="ECO:0000313" key="5">
    <source>
        <dbReference type="Proteomes" id="UP000199754"/>
    </source>
</evidence>
<geneLocation type="plasmid" evidence="4 5">
    <name>pSMR1-6</name>
</geneLocation>
<evidence type="ECO:0000256" key="1">
    <source>
        <dbReference type="ARBA" id="ARBA00023125"/>
    </source>
</evidence>
<feature type="domain" description="HTH tetR-type" evidence="3">
    <location>
        <begin position="18"/>
        <end position="78"/>
    </location>
</feature>
<feature type="DNA-binding region" description="H-T-H motif" evidence="2">
    <location>
        <begin position="41"/>
        <end position="60"/>
    </location>
</feature>
<gene>
    <name evidence="4" type="ORF">SULPSESMR1_03592</name>
</gene>
<dbReference type="InterPro" id="IPR009057">
    <property type="entry name" value="Homeodomain-like_sf"/>
</dbReference>
<dbReference type="OrthoDB" id="3218408at2"/>
<dbReference type="Pfam" id="PF00440">
    <property type="entry name" value="TetR_N"/>
    <property type="match status" value="1"/>
</dbReference>
<sequence length="219" mass="24598">MTAKKETLESDEKTTGWRGSREVWMDAARQALISSGVDAVKIQPLASQLQIARTSFYWFFKDRNALLDALLEEWDVKNTGAFIEACGTYAETISEAVLNLIVVFHDEALFEPQLDFAIRGWAHKSDLAAARVHEADQARLATIRAMFMRFGFAEDEADVRARTVYLTQIGYIAMQVSEARVVRMARAPGYVKTFCGQAPSPSELARFYARLKFDPTVAT</sequence>
<keyword evidence="1 2" id="KW-0238">DNA-binding</keyword>
<dbReference type="AlphaFoldDB" id="A0A221K9J0"/>
<dbReference type="Proteomes" id="UP000199754">
    <property type="component" value="Plasmid pSMR1-6"/>
</dbReference>
<protein>
    <submittedName>
        <fullName evidence="4">Bacterial regulatory protein, tetR family</fullName>
    </submittedName>
</protein>
<evidence type="ECO:0000259" key="3">
    <source>
        <dbReference type="PROSITE" id="PS50977"/>
    </source>
</evidence>
<keyword evidence="5" id="KW-1185">Reference proteome</keyword>